<evidence type="ECO:0000313" key="1">
    <source>
        <dbReference type="EMBL" id="KAF2455881.1"/>
    </source>
</evidence>
<reference evidence="1" key="1">
    <citation type="journal article" date="2020" name="Stud. Mycol.">
        <title>101 Dothideomycetes genomes: a test case for predicting lifestyles and emergence of pathogens.</title>
        <authorList>
            <person name="Haridas S."/>
            <person name="Albert R."/>
            <person name="Binder M."/>
            <person name="Bloem J."/>
            <person name="Labutti K."/>
            <person name="Salamov A."/>
            <person name="Andreopoulos B."/>
            <person name="Baker S."/>
            <person name="Barry K."/>
            <person name="Bills G."/>
            <person name="Bluhm B."/>
            <person name="Cannon C."/>
            <person name="Castanera R."/>
            <person name="Culley D."/>
            <person name="Daum C."/>
            <person name="Ezra D."/>
            <person name="Gonzalez J."/>
            <person name="Henrissat B."/>
            <person name="Kuo A."/>
            <person name="Liang C."/>
            <person name="Lipzen A."/>
            <person name="Lutzoni F."/>
            <person name="Magnuson J."/>
            <person name="Mondo S."/>
            <person name="Nolan M."/>
            <person name="Ohm R."/>
            <person name="Pangilinan J."/>
            <person name="Park H.-J."/>
            <person name="Ramirez L."/>
            <person name="Alfaro M."/>
            <person name="Sun H."/>
            <person name="Tritt A."/>
            <person name="Yoshinaga Y."/>
            <person name="Zwiers L.-H."/>
            <person name="Turgeon B."/>
            <person name="Goodwin S."/>
            <person name="Spatafora J."/>
            <person name="Crous P."/>
            <person name="Grigoriev I."/>
        </authorList>
    </citation>
    <scope>NUCLEOTIDE SEQUENCE</scope>
    <source>
        <strain evidence="1">ATCC 16933</strain>
    </source>
</reference>
<gene>
    <name evidence="1" type="ORF">BDY21DRAFT_348965</name>
</gene>
<dbReference type="Proteomes" id="UP000799766">
    <property type="component" value="Unassembled WGS sequence"/>
</dbReference>
<protein>
    <submittedName>
        <fullName evidence="1">Uncharacterized protein</fullName>
    </submittedName>
</protein>
<name>A0A6A6NVY7_9PEZI</name>
<sequence length="228" mass="25114">MRHELFANNQLRATRSRARRLAGLPTFSVPTWAFSNSVMAKKGHQRRNPPSMASLGRVAWPLPVCAASRRRACRLSSCSPSLPAYLRRKARRYVGPHQLPLGSVSLRGKAADDTIGTNWGAGAVRWRAGPRRMPVSRSPREEVGFHVEGVSDRRRRAVGCAAEAISTVVVQRPRICLSAAHVRGAIDTDPWTCFLRFRFKCCKPPLARRPRASCHPGACNDCASTPGP</sequence>
<proteinExistence type="predicted"/>
<keyword evidence="2" id="KW-1185">Reference proteome</keyword>
<evidence type="ECO:0000313" key="2">
    <source>
        <dbReference type="Proteomes" id="UP000799766"/>
    </source>
</evidence>
<dbReference type="EMBL" id="MU001685">
    <property type="protein sequence ID" value="KAF2455881.1"/>
    <property type="molecule type" value="Genomic_DNA"/>
</dbReference>
<dbReference type="AlphaFoldDB" id="A0A6A6NVY7"/>
<organism evidence="1 2">
    <name type="scientific">Lineolata rhizophorae</name>
    <dbReference type="NCBI Taxonomy" id="578093"/>
    <lineage>
        <taxon>Eukaryota</taxon>
        <taxon>Fungi</taxon>
        <taxon>Dikarya</taxon>
        <taxon>Ascomycota</taxon>
        <taxon>Pezizomycotina</taxon>
        <taxon>Dothideomycetes</taxon>
        <taxon>Dothideomycetes incertae sedis</taxon>
        <taxon>Lineolatales</taxon>
        <taxon>Lineolataceae</taxon>
        <taxon>Lineolata</taxon>
    </lineage>
</organism>
<accession>A0A6A6NVY7</accession>